<proteinExistence type="predicted"/>
<dbReference type="EMBL" id="CAXITT010001057">
    <property type="protein sequence ID" value="CAL1547749.1"/>
    <property type="molecule type" value="Genomic_DNA"/>
</dbReference>
<evidence type="ECO:0000313" key="2">
    <source>
        <dbReference type="EMBL" id="CAL1547749.1"/>
    </source>
</evidence>
<keyword evidence="3" id="KW-1185">Reference proteome</keyword>
<comment type="caution">
    <text evidence="2">The sequence shown here is derived from an EMBL/GenBank/DDBJ whole genome shotgun (WGS) entry which is preliminary data.</text>
</comment>
<evidence type="ECO:0000313" key="3">
    <source>
        <dbReference type="Proteomes" id="UP001497497"/>
    </source>
</evidence>
<accession>A0AAV2IR25</accession>
<protein>
    <submittedName>
        <fullName evidence="2">Uncharacterized protein</fullName>
    </submittedName>
</protein>
<evidence type="ECO:0000256" key="1">
    <source>
        <dbReference type="SAM" id="MobiDB-lite"/>
    </source>
</evidence>
<gene>
    <name evidence="2" type="ORF">GSLYS_00021066001</name>
</gene>
<feature type="compositionally biased region" description="Polar residues" evidence="1">
    <location>
        <begin position="40"/>
        <end position="66"/>
    </location>
</feature>
<sequence length="357" mass="37898">RQLYTVGDSLWLFEEYHHFFPGSLKLSQNSEESCKALDGQGTSSDPSGQGENRAGGSSDQINSLNQIKEELVAGQENKVSEEIGGPQPGTLEPTVCLAANTRTSGSCEETLLVEHSGGVDSESGHSVSAALADECLDERKTDLTDKLLDVEETLQDQPKEFGGGDDVWVCEQDVQQSEINSQGPESEAEVLDVTGGTLKPENDSVDELASSFGQADVSTNHDECNLHMESCGNANFNKNSINSAMAVSDSELSVIDSEMSVTDSVMSVIGPAIAETGSTLPVTDSVMSVASSAMVVKDSDMAVTSSETVVNDAADTTTNTNSDFSEAIKSSYSFSVPYETCSPLGHDLLQMYLQELD</sequence>
<dbReference type="AlphaFoldDB" id="A0AAV2IR25"/>
<feature type="non-terminal residue" evidence="2">
    <location>
        <position position="357"/>
    </location>
</feature>
<reference evidence="2 3" key="1">
    <citation type="submission" date="2024-04" db="EMBL/GenBank/DDBJ databases">
        <authorList>
            <consortium name="Genoscope - CEA"/>
            <person name="William W."/>
        </authorList>
    </citation>
    <scope>NUCLEOTIDE SEQUENCE [LARGE SCALE GENOMIC DNA]</scope>
</reference>
<feature type="region of interest" description="Disordered" evidence="1">
    <location>
        <begin position="31"/>
        <end position="66"/>
    </location>
</feature>
<organism evidence="2 3">
    <name type="scientific">Lymnaea stagnalis</name>
    <name type="common">Great pond snail</name>
    <name type="synonym">Helix stagnalis</name>
    <dbReference type="NCBI Taxonomy" id="6523"/>
    <lineage>
        <taxon>Eukaryota</taxon>
        <taxon>Metazoa</taxon>
        <taxon>Spiralia</taxon>
        <taxon>Lophotrochozoa</taxon>
        <taxon>Mollusca</taxon>
        <taxon>Gastropoda</taxon>
        <taxon>Heterobranchia</taxon>
        <taxon>Euthyneura</taxon>
        <taxon>Panpulmonata</taxon>
        <taxon>Hygrophila</taxon>
        <taxon>Lymnaeoidea</taxon>
        <taxon>Lymnaeidae</taxon>
        <taxon>Lymnaea</taxon>
    </lineage>
</organism>
<feature type="non-terminal residue" evidence="2">
    <location>
        <position position="1"/>
    </location>
</feature>
<dbReference type="Proteomes" id="UP001497497">
    <property type="component" value="Unassembled WGS sequence"/>
</dbReference>
<name>A0AAV2IR25_LYMST</name>